<dbReference type="PANTHER" id="PTHR46803:SF2">
    <property type="entry name" value="E3 UBIQUITIN-PROTEIN LIGASE CHIP"/>
    <property type="match status" value="1"/>
</dbReference>
<dbReference type="STRING" id="400682.A0A1X7VQ98"/>
<dbReference type="GO" id="GO:0045862">
    <property type="term" value="P:positive regulation of proteolysis"/>
    <property type="evidence" value="ECO:0007669"/>
    <property type="project" value="TreeGrafter"/>
</dbReference>
<proteinExistence type="predicted"/>
<gene>
    <name evidence="11" type="primary">100639971</name>
</gene>
<evidence type="ECO:0000256" key="4">
    <source>
        <dbReference type="ARBA" id="ARBA00022737"/>
    </source>
</evidence>
<dbReference type="InterPro" id="IPR011990">
    <property type="entry name" value="TPR-like_helical_dom_sf"/>
</dbReference>
<dbReference type="KEGG" id="aqu:100639971"/>
<dbReference type="PROSITE" id="PS50005">
    <property type="entry name" value="TPR"/>
    <property type="match status" value="1"/>
</dbReference>
<dbReference type="FunFam" id="3.30.40.10:FF:000124">
    <property type="entry name" value="STIP1 homology and U box-containing protein 1"/>
    <property type="match status" value="1"/>
</dbReference>
<evidence type="ECO:0000256" key="8">
    <source>
        <dbReference type="ARBA" id="ARBA00044543"/>
    </source>
</evidence>
<comment type="catalytic activity">
    <reaction evidence="1">
        <text>S-ubiquitinyl-[E2 ubiquitin-conjugating enzyme]-L-cysteine + [acceptor protein]-L-lysine = [E2 ubiquitin-conjugating enzyme]-L-cysteine + N(6)-ubiquitinyl-[acceptor protein]-L-lysine.</text>
        <dbReference type="EC" id="2.3.2.27"/>
    </reaction>
</comment>
<dbReference type="GO" id="GO:0000209">
    <property type="term" value="P:protein polyubiquitination"/>
    <property type="evidence" value="ECO:0007669"/>
    <property type="project" value="TreeGrafter"/>
</dbReference>
<evidence type="ECO:0000256" key="9">
    <source>
        <dbReference type="PROSITE-ProRule" id="PRU00339"/>
    </source>
</evidence>
<dbReference type="Gene3D" id="6.10.140.2020">
    <property type="match status" value="1"/>
</dbReference>
<accession>A0A1X7VQ98</accession>
<dbReference type="InterPro" id="IPR041312">
    <property type="entry name" value="CHIP_TPR_N"/>
</dbReference>
<dbReference type="GO" id="GO:0061630">
    <property type="term" value="F:ubiquitin protein ligase activity"/>
    <property type="evidence" value="ECO:0007669"/>
    <property type="project" value="UniProtKB-EC"/>
</dbReference>
<keyword evidence="5" id="KW-0833">Ubl conjugation pathway</keyword>
<dbReference type="InterPro" id="IPR019734">
    <property type="entry name" value="TPR_rpt"/>
</dbReference>
<evidence type="ECO:0000256" key="5">
    <source>
        <dbReference type="ARBA" id="ARBA00022786"/>
    </source>
</evidence>
<dbReference type="EC" id="2.3.2.27" evidence="2"/>
<name>A0A1X7VQ98_AMPQE</name>
<dbReference type="Gene3D" id="1.25.40.10">
    <property type="entry name" value="Tetratricopeptide repeat domain"/>
    <property type="match status" value="1"/>
</dbReference>
<dbReference type="GO" id="GO:0043161">
    <property type="term" value="P:proteasome-mediated ubiquitin-dependent protein catabolic process"/>
    <property type="evidence" value="ECO:0007669"/>
    <property type="project" value="TreeGrafter"/>
</dbReference>
<dbReference type="GO" id="GO:0006515">
    <property type="term" value="P:protein quality control for misfolded or incompletely synthesized proteins"/>
    <property type="evidence" value="ECO:0007669"/>
    <property type="project" value="TreeGrafter"/>
</dbReference>
<evidence type="ECO:0000259" key="10">
    <source>
        <dbReference type="PROSITE" id="PS51698"/>
    </source>
</evidence>
<dbReference type="InterPro" id="IPR013083">
    <property type="entry name" value="Znf_RING/FYVE/PHD"/>
</dbReference>
<evidence type="ECO:0000256" key="1">
    <source>
        <dbReference type="ARBA" id="ARBA00000900"/>
    </source>
</evidence>
<dbReference type="InterPro" id="IPR003613">
    <property type="entry name" value="Ubox_domain"/>
</dbReference>
<keyword evidence="12" id="KW-1185">Reference proteome</keyword>
<reference evidence="12" key="1">
    <citation type="journal article" date="2010" name="Nature">
        <title>The Amphimedon queenslandica genome and the evolution of animal complexity.</title>
        <authorList>
            <person name="Srivastava M."/>
            <person name="Simakov O."/>
            <person name="Chapman J."/>
            <person name="Fahey B."/>
            <person name="Gauthier M.E."/>
            <person name="Mitros T."/>
            <person name="Richards G.S."/>
            <person name="Conaco C."/>
            <person name="Dacre M."/>
            <person name="Hellsten U."/>
            <person name="Larroux C."/>
            <person name="Putnam N.H."/>
            <person name="Stanke M."/>
            <person name="Adamska M."/>
            <person name="Darling A."/>
            <person name="Degnan S.M."/>
            <person name="Oakley T.H."/>
            <person name="Plachetzki D.C."/>
            <person name="Zhai Y."/>
            <person name="Adamski M."/>
            <person name="Calcino A."/>
            <person name="Cummins S.F."/>
            <person name="Goodstein D.M."/>
            <person name="Harris C."/>
            <person name="Jackson D.J."/>
            <person name="Leys S.P."/>
            <person name="Shu S."/>
            <person name="Woodcroft B.J."/>
            <person name="Vervoort M."/>
            <person name="Kosik K.S."/>
            <person name="Manning G."/>
            <person name="Degnan B.M."/>
            <person name="Rokhsar D.S."/>
        </authorList>
    </citation>
    <scope>NUCLEOTIDE SEQUENCE [LARGE SCALE GENOMIC DNA]</scope>
</reference>
<organism evidence="11">
    <name type="scientific">Amphimedon queenslandica</name>
    <name type="common">Sponge</name>
    <dbReference type="NCBI Taxonomy" id="400682"/>
    <lineage>
        <taxon>Eukaryota</taxon>
        <taxon>Metazoa</taxon>
        <taxon>Porifera</taxon>
        <taxon>Demospongiae</taxon>
        <taxon>Heteroscleromorpha</taxon>
        <taxon>Haplosclerida</taxon>
        <taxon>Niphatidae</taxon>
        <taxon>Amphimedon</taxon>
    </lineage>
</organism>
<dbReference type="InterPro" id="IPR045202">
    <property type="entry name" value="CHIP_RING-Ubox"/>
</dbReference>
<protein>
    <recommendedName>
        <fullName evidence="7">E3 ubiquitin-protein ligase CHIP</fullName>
        <ecNumber evidence="2">2.3.2.27</ecNumber>
    </recommendedName>
    <alternativeName>
        <fullName evidence="8">RING-type E3 ubiquitin transferase CHIP</fullName>
    </alternativeName>
</protein>
<dbReference type="SMART" id="SM00504">
    <property type="entry name" value="Ubox"/>
    <property type="match status" value="1"/>
</dbReference>
<dbReference type="Pfam" id="PF04564">
    <property type="entry name" value="U-box"/>
    <property type="match status" value="1"/>
</dbReference>
<evidence type="ECO:0000313" key="11">
    <source>
        <dbReference type="EnsemblMetazoa" id="Aqu2.1.42536_001"/>
    </source>
</evidence>
<dbReference type="Proteomes" id="UP000007879">
    <property type="component" value="Unassembled WGS sequence"/>
</dbReference>
<dbReference type="GO" id="GO:0051087">
    <property type="term" value="F:protein-folding chaperone binding"/>
    <property type="evidence" value="ECO:0007669"/>
    <property type="project" value="TreeGrafter"/>
</dbReference>
<dbReference type="Gene3D" id="3.30.40.10">
    <property type="entry name" value="Zinc/RING finger domain, C3HC4 (zinc finger)"/>
    <property type="match status" value="1"/>
</dbReference>
<keyword evidence="6 9" id="KW-0802">TPR repeat</keyword>
<dbReference type="GO" id="GO:0005737">
    <property type="term" value="C:cytoplasm"/>
    <property type="evidence" value="ECO:0007669"/>
    <property type="project" value="TreeGrafter"/>
</dbReference>
<dbReference type="GO" id="GO:0071218">
    <property type="term" value="P:cellular response to misfolded protein"/>
    <property type="evidence" value="ECO:0007669"/>
    <property type="project" value="TreeGrafter"/>
</dbReference>
<dbReference type="eggNOG" id="KOG4642">
    <property type="taxonomic scope" value="Eukaryota"/>
</dbReference>
<dbReference type="FunCoup" id="A0A1X7VQ98">
    <property type="interactions" value="736"/>
</dbReference>
<evidence type="ECO:0000256" key="3">
    <source>
        <dbReference type="ARBA" id="ARBA00022679"/>
    </source>
</evidence>
<evidence type="ECO:0000256" key="6">
    <source>
        <dbReference type="ARBA" id="ARBA00022803"/>
    </source>
</evidence>
<evidence type="ECO:0000313" key="12">
    <source>
        <dbReference type="Proteomes" id="UP000007879"/>
    </source>
</evidence>
<dbReference type="SMART" id="SM00028">
    <property type="entry name" value="TPR"/>
    <property type="match status" value="3"/>
</dbReference>
<dbReference type="SUPFAM" id="SSF57850">
    <property type="entry name" value="RING/U-box"/>
    <property type="match status" value="1"/>
</dbReference>
<keyword evidence="3" id="KW-0808">Transferase</keyword>
<dbReference type="Pfam" id="PF18391">
    <property type="entry name" value="CHIP_TPR_N"/>
    <property type="match status" value="1"/>
</dbReference>
<dbReference type="PANTHER" id="PTHR46803">
    <property type="entry name" value="E3 UBIQUITIN-PROTEIN LIGASE CHIP"/>
    <property type="match status" value="1"/>
</dbReference>
<dbReference type="InParanoid" id="A0A1X7VQ98"/>
<evidence type="ECO:0000256" key="7">
    <source>
        <dbReference type="ARBA" id="ARBA00044534"/>
    </source>
</evidence>
<reference evidence="11" key="2">
    <citation type="submission" date="2017-05" db="UniProtKB">
        <authorList>
            <consortium name="EnsemblMetazoa"/>
        </authorList>
    </citation>
    <scope>IDENTIFICATION</scope>
</reference>
<dbReference type="SUPFAM" id="SSF48452">
    <property type="entry name" value="TPR-like"/>
    <property type="match status" value="1"/>
</dbReference>
<feature type="repeat" description="TPR" evidence="9">
    <location>
        <begin position="68"/>
        <end position="101"/>
    </location>
</feature>
<dbReference type="OrthoDB" id="629492at2759"/>
<sequence>MEARSRGNRFFSQSQYKDALESYSSALTKTPKDSRLFTNRALCHIKLGQWSSVIDDCQTAIQIDPAGVKAHFYIGQAYTELGNHERAIEAFETAHKLAKEQRRNFGDDIASALRQAKRKRWQEKEEQRLNQQSDLLHLLNDLLLKHKDELLAESNSLSIEEQERESEVIVKQHDERLKELKRVFEEADASRKSRDVPDYLCGKISFELMEDPVITPSGITYDRKDIEEHLNRVGHFDPITRTKLTSDQLTSNLAMKEVVDAFVTENEWIEDY</sequence>
<keyword evidence="4" id="KW-0677">Repeat</keyword>
<dbReference type="PROSITE" id="PS51698">
    <property type="entry name" value="U_BOX"/>
    <property type="match status" value="1"/>
</dbReference>
<dbReference type="CDD" id="cd16654">
    <property type="entry name" value="RING-Ubox_CHIP"/>
    <property type="match status" value="1"/>
</dbReference>
<dbReference type="EnsemblMetazoa" id="Aqu2.1.42536_001">
    <property type="protein sequence ID" value="Aqu2.1.42536_001"/>
    <property type="gene ID" value="Aqu2.1.42536"/>
</dbReference>
<evidence type="ECO:0000256" key="2">
    <source>
        <dbReference type="ARBA" id="ARBA00012483"/>
    </source>
</evidence>
<dbReference type="Pfam" id="PF12895">
    <property type="entry name" value="ANAPC3"/>
    <property type="match status" value="1"/>
</dbReference>
<feature type="domain" description="U-box" evidence="10">
    <location>
        <begin position="195"/>
        <end position="269"/>
    </location>
</feature>
<dbReference type="AlphaFoldDB" id="A0A1X7VQ98"/>
<dbReference type="EnsemblMetazoa" id="XM_003382918.2">
    <property type="protein sequence ID" value="XP_003382966.1"/>
    <property type="gene ID" value="LOC100639971"/>
</dbReference>